<evidence type="ECO:0000256" key="1">
    <source>
        <dbReference type="ARBA" id="ARBA00022723"/>
    </source>
</evidence>
<organism evidence="8 9">
    <name type="scientific">Amborella trichopoda</name>
    <dbReference type="NCBI Taxonomy" id="13333"/>
    <lineage>
        <taxon>Eukaryota</taxon>
        <taxon>Viridiplantae</taxon>
        <taxon>Streptophyta</taxon>
        <taxon>Embryophyta</taxon>
        <taxon>Tracheophyta</taxon>
        <taxon>Spermatophyta</taxon>
        <taxon>Magnoliopsida</taxon>
        <taxon>Amborellales</taxon>
        <taxon>Amborellaceae</taxon>
        <taxon>Amborella</taxon>
    </lineage>
</organism>
<evidence type="ECO:0000313" key="8">
    <source>
        <dbReference type="EMBL" id="ERM96915.1"/>
    </source>
</evidence>
<keyword evidence="2 5" id="KW-0863">Zinc-finger</keyword>
<dbReference type="InterPro" id="IPR036855">
    <property type="entry name" value="Znf_CCCH_sf"/>
</dbReference>
<dbReference type="SUPFAM" id="SSF90229">
    <property type="entry name" value="CCCH zinc finger"/>
    <property type="match status" value="3"/>
</dbReference>
<dbReference type="HOGENOM" id="CLU_1226341_0_0_1"/>
<dbReference type="InterPro" id="IPR000571">
    <property type="entry name" value="Znf_CCCH"/>
</dbReference>
<dbReference type="InterPro" id="IPR050974">
    <property type="entry name" value="Plant_ZF_CCCH"/>
</dbReference>
<sequence>MECGGVGEEEGKKSSVAGDAASSLSSPMPQNWQPHHQNAVSLSSPINHLQEALWNLRIQGHDSQERANTPYPERPGQPDCVYYLRTGMCGYGSNCRFNHPPDPRQVVLYRGELPERDGQPDCQYFLKTGTCKFGPTCKYHHPSDRHESGPVPLNVSGLPVRQGEKACAYYLRTGSCKFGVACKFNHPQPAALSPVLAVTGSSGYGSAGSSLSLPSGPPPYVGGLSAWTLPRGPYVSSPRLQGSPTYMPIILSPSQGMISSPQGWSSYPVSSDTSNS</sequence>
<dbReference type="Proteomes" id="UP000017836">
    <property type="component" value="Unassembled WGS sequence"/>
</dbReference>
<dbReference type="Gene3D" id="2.30.30.1190">
    <property type="match status" value="1"/>
</dbReference>
<evidence type="ECO:0000313" key="9">
    <source>
        <dbReference type="Proteomes" id="UP000017836"/>
    </source>
</evidence>
<dbReference type="PANTHER" id="PTHR12506:SF50">
    <property type="entry name" value="ZINC FINGER CCCH DOMAIN-CONTAINING PROTEIN 26"/>
    <property type="match status" value="1"/>
</dbReference>
<feature type="domain" description="C3H1-type" evidence="7">
    <location>
        <begin position="161"/>
        <end position="189"/>
    </location>
</feature>
<evidence type="ECO:0000256" key="4">
    <source>
        <dbReference type="ARBA" id="ARBA00023125"/>
    </source>
</evidence>
<dbReference type="Pfam" id="PF00642">
    <property type="entry name" value="zf-CCCH"/>
    <property type="match status" value="3"/>
</dbReference>
<feature type="zinc finger region" description="C3H1-type" evidence="5">
    <location>
        <begin position="161"/>
        <end position="189"/>
    </location>
</feature>
<reference evidence="9" key="1">
    <citation type="journal article" date="2013" name="Science">
        <title>The Amborella genome and the evolution of flowering plants.</title>
        <authorList>
            <consortium name="Amborella Genome Project"/>
        </authorList>
    </citation>
    <scope>NUCLEOTIDE SEQUENCE [LARGE SCALE GENOMIC DNA]</scope>
</reference>
<keyword evidence="4" id="KW-0238">DNA-binding</keyword>
<protein>
    <recommendedName>
        <fullName evidence="7">C3H1-type domain-containing protein</fullName>
    </recommendedName>
</protein>
<feature type="zinc finger region" description="C3H1-type" evidence="5">
    <location>
        <begin position="74"/>
        <end position="102"/>
    </location>
</feature>
<dbReference type="PANTHER" id="PTHR12506">
    <property type="entry name" value="PROTEIN PHOSPHATASE RELATED"/>
    <property type="match status" value="1"/>
</dbReference>
<dbReference type="GO" id="GO:0003677">
    <property type="term" value="F:DNA binding"/>
    <property type="evidence" value="ECO:0007669"/>
    <property type="project" value="UniProtKB-KW"/>
</dbReference>
<proteinExistence type="predicted"/>
<dbReference type="PROSITE" id="PS50103">
    <property type="entry name" value="ZF_C3H1"/>
    <property type="match status" value="3"/>
</dbReference>
<evidence type="ECO:0000256" key="3">
    <source>
        <dbReference type="ARBA" id="ARBA00022833"/>
    </source>
</evidence>
<feature type="domain" description="C3H1-type" evidence="7">
    <location>
        <begin position="116"/>
        <end position="144"/>
    </location>
</feature>
<feature type="compositionally biased region" description="Polar residues" evidence="6">
    <location>
        <begin position="22"/>
        <end position="36"/>
    </location>
</feature>
<evidence type="ECO:0000256" key="2">
    <source>
        <dbReference type="ARBA" id="ARBA00022771"/>
    </source>
</evidence>
<dbReference type="GO" id="GO:0008270">
    <property type="term" value="F:zinc ion binding"/>
    <property type="evidence" value="ECO:0007669"/>
    <property type="project" value="UniProtKB-KW"/>
</dbReference>
<dbReference type="EMBL" id="KI396637">
    <property type="protein sequence ID" value="ERM96915.1"/>
    <property type="molecule type" value="Genomic_DNA"/>
</dbReference>
<dbReference type="SMART" id="SM00356">
    <property type="entry name" value="ZnF_C3H1"/>
    <property type="match status" value="3"/>
</dbReference>
<evidence type="ECO:0000256" key="6">
    <source>
        <dbReference type="SAM" id="MobiDB-lite"/>
    </source>
</evidence>
<dbReference type="OMA" id="GGQVQMN"/>
<name>W1NPK3_AMBTC</name>
<feature type="domain" description="C3H1-type" evidence="7">
    <location>
        <begin position="74"/>
        <end position="102"/>
    </location>
</feature>
<dbReference type="eggNOG" id="KOG1677">
    <property type="taxonomic scope" value="Eukaryota"/>
</dbReference>
<feature type="zinc finger region" description="C3H1-type" evidence="5">
    <location>
        <begin position="116"/>
        <end position="144"/>
    </location>
</feature>
<dbReference type="AlphaFoldDB" id="W1NPK3"/>
<accession>W1NPK3</accession>
<keyword evidence="3 5" id="KW-0862">Zinc</keyword>
<keyword evidence="9" id="KW-1185">Reference proteome</keyword>
<evidence type="ECO:0000259" key="7">
    <source>
        <dbReference type="PROSITE" id="PS50103"/>
    </source>
</evidence>
<keyword evidence="1 5" id="KW-0479">Metal-binding</keyword>
<dbReference type="Gramene" id="ERM96915">
    <property type="protein sequence ID" value="ERM96915"/>
    <property type="gene ID" value="AMTR_s00074p00110430"/>
</dbReference>
<gene>
    <name evidence="8" type="ORF">AMTR_s00074p00110430</name>
</gene>
<dbReference type="STRING" id="13333.W1NPK3"/>
<dbReference type="GO" id="GO:0003729">
    <property type="term" value="F:mRNA binding"/>
    <property type="evidence" value="ECO:0000318"/>
    <property type="project" value="GO_Central"/>
</dbReference>
<dbReference type="Gene3D" id="4.10.1000.10">
    <property type="entry name" value="Zinc finger, CCCH-type"/>
    <property type="match status" value="1"/>
</dbReference>
<feature type="region of interest" description="Disordered" evidence="6">
    <location>
        <begin position="1"/>
        <end position="36"/>
    </location>
</feature>
<evidence type="ECO:0000256" key="5">
    <source>
        <dbReference type="PROSITE-ProRule" id="PRU00723"/>
    </source>
</evidence>